<accession>T0S8R6</accession>
<sequence length="499" mass="54296">MLVARALRKPVVGRRHLSFFGRLFGDDEGSPAAAPTTFGSSEYHLALLGYVAQTMHPQHSLAAIVEKDTDFLMGHVLIGASQYLSPHTHADSVHASSRVATAKAIAARVETSTLEKWHVHALDYLVQGQCRNAVAVYETILRHDVTDLLALKCATELYAILGYIAWSATMPGYSHLLAMQAYALSENGDHGAAQSLADRAMSMHEEDAVALHALLHVFEVQGKHQDGASLLLQSADQWETYAVLRTHVQTHFALFLIETGRYDRVLKLLRHDILTSETMSANVLIDATQIYWRLVLAGFPADSIAIELMTQWRHVVDSHVPLTPLAMLHAHTMLSHASAPDDIRMQLAAPTSGLGDDAWDVATVAAALERSVTTFSYPDAGFSVTAQAAFAAVTAYNEHRFNDAVTGLLRVRTQAHVLGGSKVEQELYDMLLIDAATRGGQYDLAQLVLNERINAKPQSAQYWHTFGNVMRGLGDADGVDGARRMSYVLGLGQAGAGAS</sequence>
<comment type="similarity">
    <text evidence="1">Belongs to the TTC38 family.</text>
</comment>
<evidence type="ECO:0000256" key="3">
    <source>
        <dbReference type="ARBA" id="ARBA00022737"/>
    </source>
</evidence>
<dbReference type="InParanoid" id="T0S8R6"/>
<dbReference type="EMBL" id="JH767140">
    <property type="protein sequence ID" value="EQC39027.1"/>
    <property type="molecule type" value="Genomic_DNA"/>
</dbReference>
<evidence type="ECO:0000313" key="6">
    <source>
        <dbReference type="Proteomes" id="UP000030762"/>
    </source>
</evidence>
<dbReference type="RefSeq" id="XP_008607851.1">
    <property type="nucleotide sequence ID" value="XM_008609629.1"/>
</dbReference>
<dbReference type="GeneID" id="19944706"/>
<reference evidence="5 6" key="1">
    <citation type="submission" date="2012-04" db="EMBL/GenBank/DDBJ databases">
        <title>The Genome Sequence of Saprolegnia declina VS20.</title>
        <authorList>
            <consortium name="The Broad Institute Genome Sequencing Platform"/>
            <person name="Russ C."/>
            <person name="Nusbaum C."/>
            <person name="Tyler B."/>
            <person name="van West P."/>
            <person name="Dieguez-Uribeondo J."/>
            <person name="de Bruijn I."/>
            <person name="Tripathy S."/>
            <person name="Jiang R."/>
            <person name="Young S.K."/>
            <person name="Zeng Q."/>
            <person name="Gargeya S."/>
            <person name="Fitzgerald M."/>
            <person name="Haas B."/>
            <person name="Abouelleil A."/>
            <person name="Alvarado L."/>
            <person name="Arachchi H.M."/>
            <person name="Berlin A."/>
            <person name="Chapman S.B."/>
            <person name="Goldberg J."/>
            <person name="Griggs A."/>
            <person name="Gujja S."/>
            <person name="Hansen M."/>
            <person name="Howarth C."/>
            <person name="Imamovic A."/>
            <person name="Larimer J."/>
            <person name="McCowen C."/>
            <person name="Montmayeur A."/>
            <person name="Murphy C."/>
            <person name="Neiman D."/>
            <person name="Pearson M."/>
            <person name="Priest M."/>
            <person name="Roberts A."/>
            <person name="Saif S."/>
            <person name="Shea T."/>
            <person name="Sisk P."/>
            <person name="Sykes S."/>
            <person name="Wortman J."/>
            <person name="Nusbaum C."/>
            <person name="Birren B."/>
        </authorList>
    </citation>
    <scope>NUCLEOTIDE SEQUENCE [LARGE SCALE GENOMIC DNA]</scope>
    <source>
        <strain evidence="5 6">VS20</strain>
    </source>
</reference>
<dbReference type="Gene3D" id="1.25.40.10">
    <property type="entry name" value="Tetratricopeptide repeat domain"/>
    <property type="match status" value="1"/>
</dbReference>
<dbReference type="PANTHER" id="PTHR16263">
    <property type="entry name" value="TETRATRICOPEPTIDE REPEAT PROTEIN 38"/>
    <property type="match status" value="1"/>
</dbReference>
<protein>
    <recommendedName>
        <fullName evidence="2">Tetratricopeptide repeat protein 38</fullName>
    </recommendedName>
</protein>
<evidence type="ECO:0000313" key="5">
    <source>
        <dbReference type="EMBL" id="EQC39027.1"/>
    </source>
</evidence>
<gene>
    <name evidence="5" type="ORF">SDRG_03979</name>
</gene>
<dbReference type="AlphaFoldDB" id="T0S8R6"/>
<evidence type="ECO:0000256" key="4">
    <source>
        <dbReference type="ARBA" id="ARBA00022803"/>
    </source>
</evidence>
<dbReference type="InterPro" id="IPR033891">
    <property type="entry name" value="TTC38"/>
</dbReference>
<dbReference type="eggNOG" id="KOG2610">
    <property type="taxonomic scope" value="Eukaryota"/>
</dbReference>
<dbReference type="InterPro" id="IPR011990">
    <property type="entry name" value="TPR-like_helical_dom_sf"/>
</dbReference>
<keyword evidence="6" id="KW-1185">Reference proteome</keyword>
<dbReference type="PANTHER" id="PTHR16263:SF4">
    <property type="entry name" value="TETRATRICOPEPTIDE REPEAT PROTEIN 38"/>
    <property type="match status" value="1"/>
</dbReference>
<evidence type="ECO:0000256" key="1">
    <source>
        <dbReference type="ARBA" id="ARBA00005857"/>
    </source>
</evidence>
<keyword evidence="3" id="KW-0677">Repeat</keyword>
<evidence type="ECO:0000256" key="2">
    <source>
        <dbReference type="ARBA" id="ARBA00019992"/>
    </source>
</evidence>
<dbReference type="Proteomes" id="UP000030762">
    <property type="component" value="Unassembled WGS sequence"/>
</dbReference>
<dbReference type="OrthoDB" id="1427555at2759"/>
<dbReference type="OMA" id="CATELYA"/>
<dbReference type="SUPFAM" id="SSF48452">
    <property type="entry name" value="TPR-like"/>
    <property type="match status" value="1"/>
</dbReference>
<proteinExistence type="inferred from homology"/>
<keyword evidence="4" id="KW-0802">TPR repeat</keyword>
<name>T0S8R6_SAPDV</name>
<organism evidence="5 6">
    <name type="scientific">Saprolegnia diclina (strain VS20)</name>
    <dbReference type="NCBI Taxonomy" id="1156394"/>
    <lineage>
        <taxon>Eukaryota</taxon>
        <taxon>Sar</taxon>
        <taxon>Stramenopiles</taxon>
        <taxon>Oomycota</taxon>
        <taxon>Saprolegniomycetes</taxon>
        <taxon>Saprolegniales</taxon>
        <taxon>Saprolegniaceae</taxon>
        <taxon>Saprolegnia</taxon>
    </lineage>
</organism>
<dbReference type="VEuPathDB" id="FungiDB:SDRG_03979"/>